<accession>A0A2B7ZGW4</accession>
<proteinExistence type="predicted"/>
<evidence type="ECO:0000313" key="1">
    <source>
        <dbReference type="EMBL" id="PGH33226.1"/>
    </source>
</evidence>
<dbReference type="Gene3D" id="2.120.10.80">
    <property type="entry name" value="Kelch-type beta propeller"/>
    <property type="match status" value="1"/>
</dbReference>
<dbReference type="InterPro" id="IPR006652">
    <property type="entry name" value="Kelch_1"/>
</dbReference>
<evidence type="ECO:0008006" key="3">
    <source>
        <dbReference type="Google" id="ProtNLM"/>
    </source>
</evidence>
<reference evidence="1 2" key="1">
    <citation type="submission" date="2017-10" db="EMBL/GenBank/DDBJ databases">
        <title>Comparative genomics in systemic dimorphic fungi from Ajellomycetaceae.</title>
        <authorList>
            <person name="Munoz J.F."/>
            <person name="Mcewen J.G."/>
            <person name="Clay O.K."/>
            <person name="Cuomo C.A."/>
        </authorList>
    </citation>
    <scope>NUCLEOTIDE SEQUENCE [LARGE SCALE GENOMIC DNA]</scope>
    <source>
        <strain evidence="1 2">UAMH4076</strain>
    </source>
</reference>
<dbReference type="PANTHER" id="PTHR45632:SF24">
    <property type="entry name" value="GALACTOSE OXIDASE"/>
    <property type="match status" value="1"/>
</dbReference>
<dbReference type="Proteomes" id="UP000226031">
    <property type="component" value="Unassembled WGS sequence"/>
</dbReference>
<sequence>MPAPRGHAGGATVGSKLYVVEGRDRRELRDTIFVLDMDDVEGGWIEEREKEARMPTARAGLAAAVLGKRIYTFGGEGNEEVESGVFNQTEVFDVERRVWERLEAMAVPRHGSAAESVEGECDGDEGVV</sequence>
<dbReference type="Pfam" id="PF01344">
    <property type="entry name" value="Kelch_1"/>
    <property type="match status" value="1"/>
</dbReference>
<dbReference type="SMART" id="SM00612">
    <property type="entry name" value="Kelch"/>
    <property type="match status" value="2"/>
</dbReference>
<dbReference type="STRING" id="73230.A0A2B7ZGW4"/>
<dbReference type="SUPFAM" id="SSF117281">
    <property type="entry name" value="Kelch motif"/>
    <property type="match status" value="1"/>
</dbReference>
<name>A0A2B7ZGW4_9EURO</name>
<comment type="caution">
    <text evidence="1">The sequence shown here is derived from an EMBL/GenBank/DDBJ whole genome shotgun (WGS) entry which is preliminary data.</text>
</comment>
<dbReference type="EMBL" id="PDND01000069">
    <property type="protein sequence ID" value="PGH33226.1"/>
    <property type="molecule type" value="Genomic_DNA"/>
</dbReference>
<keyword evidence="2" id="KW-1185">Reference proteome</keyword>
<protein>
    <recommendedName>
        <fullName evidence="3">Kelch repeat-containing protein</fullName>
    </recommendedName>
</protein>
<dbReference type="AlphaFoldDB" id="A0A2B7ZGW4"/>
<dbReference type="InterPro" id="IPR015915">
    <property type="entry name" value="Kelch-typ_b-propeller"/>
</dbReference>
<dbReference type="PANTHER" id="PTHR45632">
    <property type="entry name" value="LD33804P"/>
    <property type="match status" value="1"/>
</dbReference>
<organism evidence="1 2">
    <name type="scientific">[Emmonsia] crescens</name>
    <dbReference type="NCBI Taxonomy" id="73230"/>
    <lineage>
        <taxon>Eukaryota</taxon>
        <taxon>Fungi</taxon>
        <taxon>Dikarya</taxon>
        <taxon>Ascomycota</taxon>
        <taxon>Pezizomycotina</taxon>
        <taxon>Eurotiomycetes</taxon>
        <taxon>Eurotiomycetidae</taxon>
        <taxon>Onygenales</taxon>
        <taxon>Ajellomycetaceae</taxon>
        <taxon>Emergomyces</taxon>
    </lineage>
</organism>
<gene>
    <name evidence="1" type="ORF">GX50_03988</name>
</gene>
<evidence type="ECO:0000313" key="2">
    <source>
        <dbReference type="Proteomes" id="UP000226031"/>
    </source>
</evidence>